<dbReference type="InterPro" id="IPR001279">
    <property type="entry name" value="Metallo-B-lactamas"/>
</dbReference>
<dbReference type="SUPFAM" id="SSF56281">
    <property type="entry name" value="Metallo-hydrolase/oxidoreductase"/>
    <property type="match status" value="1"/>
</dbReference>
<name>E0NJH3_9FIRM</name>
<proteinExistence type="predicted"/>
<dbReference type="PANTHER" id="PTHR47619">
    <property type="entry name" value="METALLO-HYDROLASE YYCJ-RELATED"/>
    <property type="match status" value="1"/>
</dbReference>
<dbReference type="RefSeq" id="WP_008901148.1">
    <property type="nucleotide sequence ID" value="NZ_GL397071.1"/>
</dbReference>
<dbReference type="Gene3D" id="3.60.15.10">
    <property type="entry name" value="Ribonuclease Z/Hydroxyacylglutathione hydrolase-like"/>
    <property type="match status" value="1"/>
</dbReference>
<dbReference type="PANTHER" id="PTHR47619:SF1">
    <property type="entry name" value="EXODEOXYRIBONUCLEASE WALJ"/>
    <property type="match status" value="1"/>
</dbReference>
<feature type="domain" description="Metallo-beta-lactamase" evidence="1">
    <location>
        <begin position="11"/>
        <end position="216"/>
    </location>
</feature>
<dbReference type="HOGENOM" id="CLU_073253_0_0_9"/>
<dbReference type="eggNOG" id="COG1235">
    <property type="taxonomic scope" value="Bacteria"/>
</dbReference>
<keyword evidence="3" id="KW-1185">Reference proteome</keyword>
<reference evidence="2 3" key="1">
    <citation type="submission" date="2010-07" db="EMBL/GenBank/DDBJ databases">
        <authorList>
            <person name="Muzny D."/>
            <person name="Qin X."/>
            <person name="Deng J."/>
            <person name="Jiang H."/>
            <person name="Liu Y."/>
            <person name="Qu J."/>
            <person name="Song X.-Z."/>
            <person name="Zhang L."/>
            <person name="Thornton R."/>
            <person name="Coyle M."/>
            <person name="Francisco L."/>
            <person name="Jackson L."/>
            <person name="Javaid M."/>
            <person name="Korchina V."/>
            <person name="Kovar C."/>
            <person name="Mata R."/>
            <person name="Mathew T."/>
            <person name="Ngo R."/>
            <person name="Nguyen L."/>
            <person name="Nguyen N."/>
            <person name="Okwuonu G."/>
            <person name="Ongeri F."/>
            <person name="Pham C."/>
            <person name="Simmons D."/>
            <person name="Wilczek-Boney K."/>
            <person name="Hale W."/>
            <person name="Jakkamsetti A."/>
            <person name="Pham P."/>
            <person name="Ruth R."/>
            <person name="San Lucas F."/>
            <person name="Warren J."/>
            <person name="Zhang J."/>
            <person name="Zhao Z."/>
            <person name="Zhou C."/>
            <person name="Zhu D."/>
            <person name="Lee S."/>
            <person name="Bess C."/>
            <person name="Blankenburg K."/>
            <person name="Forbes L."/>
            <person name="Fu Q."/>
            <person name="Gubbala S."/>
            <person name="Hirani K."/>
            <person name="Jayaseelan J.C."/>
            <person name="Lara F."/>
            <person name="Munidasa M."/>
            <person name="Palculict T."/>
            <person name="Patil S."/>
            <person name="Pu L.-L."/>
            <person name="Saada N."/>
            <person name="Tang L."/>
            <person name="Weissenberger G."/>
            <person name="Zhu Y."/>
            <person name="Hemphill L."/>
            <person name="Shang Y."/>
            <person name="Youmans B."/>
            <person name="Ayvaz T."/>
            <person name="Ross M."/>
            <person name="Santibanez J."/>
            <person name="Aqrawi P."/>
            <person name="Gross S."/>
            <person name="Joshi V."/>
            <person name="Fowler G."/>
            <person name="Nazareth L."/>
            <person name="Reid J."/>
            <person name="Worley K."/>
            <person name="Petrosino J."/>
            <person name="Highlander S."/>
            <person name="Gibbs R."/>
        </authorList>
    </citation>
    <scope>NUCLEOTIDE SEQUENCE [LARGE SCALE GENOMIC DNA]</scope>
    <source>
        <strain evidence="2 3">ATCC BAA-1640</strain>
    </source>
</reference>
<organism evidence="2 3">
    <name type="scientific">Peptoniphilus duerdenii ATCC BAA-1640</name>
    <dbReference type="NCBI Taxonomy" id="862517"/>
    <lineage>
        <taxon>Bacteria</taxon>
        <taxon>Bacillati</taxon>
        <taxon>Bacillota</taxon>
        <taxon>Tissierellia</taxon>
        <taxon>Tissierellales</taxon>
        <taxon>Peptoniphilaceae</taxon>
        <taxon>Peptoniphilus</taxon>
    </lineage>
</organism>
<dbReference type="SMART" id="SM00849">
    <property type="entry name" value="Lactamase_B"/>
    <property type="match status" value="1"/>
</dbReference>
<sequence length="264" mass="29924">MKLIPLSSGSSGNSIFIEENNTRILIDAGHSGKKIESLLKDIDVDPSTIDAIFVTHEHIDHVKGVGVLHRRYKMDVFASEVTFRAMESQVKKINAENIKIFQNSIGFRYKDLYIEPMEIYHDCQEGNSFIIHSKDEKATILTDTGWVNTEMMKKMDGSDIYYLEANHNVDMLINGTYPWQTKQRILSNRGHLSNENAGEILNKLLRKKGERIILAHLSSDNNSPSIALKEVNTKLSESGKIEGVDYTIKVAKRDAVTRDEVENE</sequence>
<dbReference type="OrthoDB" id="9781189at2"/>
<dbReference type="EMBL" id="AEEH01000018">
    <property type="protein sequence ID" value="EFM25993.1"/>
    <property type="molecule type" value="Genomic_DNA"/>
</dbReference>
<dbReference type="InterPro" id="IPR036866">
    <property type="entry name" value="RibonucZ/Hydroxyglut_hydro"/>
</dbReference>
<dbReference type="STRING" id="862517.HMPREF9225_0312"/>
<evidence type="ECO:0000259" key="1">
    <source>
        <dbReference type="SMART" id="SM00849"/>
    </source>
</evidence>
<dbReference type="EC" id="3.5.2.6" evidence="2"/>
<protein>
    <submittedName>
        <fullName evidence="2">Metallo-beta-lactamase domain protein</fullName>
        <ecNumber evidence="2">3.5.2.6</ecNumber>
    </submittedName>
</protein>
<dbReference type="AlphaFoldDB" id="E0NJH3"/>
<dbReference type="InterPro" id="IPR052533">
    <property type="entry name" value="WalJ/YycJ-like"/>
</dbReference>
<evidence type="ECO:0000313" key="3">
    <source>
        <dbReference type="Proteomes" id="UP000003280"/>
    </source>
</evidence>
<dbReference type="GO" id="GO:0008800">
    <property type="term" value="F:beta-lactamase activity"/>
    <property type="evidence" value="ECO:0007669"/>
    <property type="project" value="UniProtKB-EC"/>
</dbReference>
<comment type="caution">
    <text evidence="2">The sequence shown here is derived from an EMBL/GenBank/DDBJ whole genome shotgun (WGS) entry which is preliminary data.</text>
</comment>
<gene>
    <name evidence="2" type="ORF">HMPREF9225_0312</name>
</gene>
<evidence type="ECO:0000313" key="2">
    <source>
        <dbReference type="EMBL" id="EFM25993.1"/>
    </source>
</evidence>
<dbReference type="Proteomes" id="UP000003280">
    <property type="component" value="Unassembled WGS sequence"/>
</dbReference>
<accession>E0NJH3</accession>
<dbReference type="Pfam" id="PF12706">
    <property type="entry name" value="Lactamase_B_2"/>
    <property type="match status" value="1"/>
</dbReference>
<keyword evidence="2" id="KW-0378">Hydrolase</keyword>